<evidence type="ECO:0000259" key="1">
    <source>
        <dbReference type="PROSITE" id="PS50191"/>
    </source>
</evidence>
<feature type="domain" description="CRAL-TRIO" evidence="1">
    <location>
        <begin position="114"/>
        <end position="254"/>
    </location>
</feature>
<dbReference type="Gene3D" id="3.40.525.10">
    <property type="entry name" value="CRAL-TRIO lipid binding domain"/>
    <property type="match status" value="1"/>
</dbReference>
<accession>A0AAU9IUA6</accession>
<evidence type="ECO:0000313" key="2">
    <source>
        <dbReference type="EMBL" id="CAG9311888.1"/>
    </source>
</evidence>
<dbReference type="CDD" id="cd00170">
    <property type="entry name" value="SEC14"/>
    <property type="match status" value="1"/>
</dbReference>
<dbReference type="InterPro" id="IPR036865">
    <property type="entry name" value="CRAL-TRIO_dom_sf"/>
</dbReference>
<dbReference type="InterPro" id="IPR001251">
    <property type="entry name" value="CRAL-TRIO_dom"/>
</dbReference>
<organism evidence="2 3">
    <name type="scientific">Blepharisma stoltei</name>
    <dbReference type="NCBI Taxonomy" id="1481888"/>
    <lineage>
        <taxon>Eukaryota</taxon>
        <taxon>Sar</taxon>
        <taxon>Alveolata</taxon>
        <taxon>Ciliophora</taxon>
        <taxon>Postciliodesmatophora</taxon>
        <taxon>Heterotrichea</taxon>
        <taxon>Heterotrichida</taxon>
        <taxon>Blepharismidae</taxon>
        <taxon>Blepharisma</taxon>
    </lineage>
</organism>
<protein>
    <recommendedName>
        <fullName evidence="1">CRAL-TRIO domain-containing protein</fullName>
    </recommendedName>
</protein>
<dbReference type="SUPFAM" id="SSF52087">
    <property type="entry name" value="CRAL/TRIO domain"/>
    <property type="match status" value="1"/>
</dbReference>
<dbReference type="SMART" id="SM00516">
    <property type="entry name" value="SEC14"/>
    <property type="match status" value="1"/>
</dbReference>
<gene>
    <name evidence="2" type="ORF">BSTOLATCC_MIC5148</name>
</gene>
<dbReference type="AlphaFoldDB" id="A0AAU9IUA6"/>
<dbReference type="Proteomes" id="UP001162131">
    <property type="component" value="Unassembled WGS sequence"/>
</dbReference>
<dbReference type="PANTHER" id="PTHR46818:SF1">
    <property type="entry name" value="CHROMOSOME UNDETERMINED SCAFFOLD_125, WHOLE GENOME SHOTGUN SEQUENCE"/>
    <property type="match status" value="1"/>
</dbReference>
<comment type="caution">
    <text evidence="2">The sequence shown here is derived from an EMBL/GenBank/DDBJ whole genome shotgun (WGS) entry which is preliminary data.</text>
</comment>
<dbReference type="EMBL" id="CAJZBQ010000005">
    <property type="protein sequence ID" value="CAG9311888.1"/>
    <property type="molecule type" value="Genomic_DNA"/>
</dbReference>
<dbReference type="SUPFAM" id="SSF46938">
    <property type="entry name" value="CRAL/TRIO N-terminal domain"/>
    <property type="match status" value="1"/>
</dbReference>
<sequence>MHKIKSRNAPPKASHLYWPEGEQALIETDSYVERLIFNKQEYKDWELQPLRQLEKNFNKIPKDELLRFLYGQGWDLKKAEEAIQAHLDWKSQWPNYMNVYPLVQNILNSGGVYIHGRDIYYRPLIVLKLSKLAEYTYQEFIACAYFLLEFVIDSMLLPGQIENWVMLLDFEGFNEVNQNHVRKLATELYTHYQCRLAKAYVVNPTRLWKLLINILPSNTYKKFEIVDKTENALIKDFNRNQLEMKYGGTANNLKRFWPPPQLKNSHCEESLSSCSSIAITPDKTVNNSFDAEFRPEGCSSFLSSNMDFKEEIWEKCENESNAFSFMQDDEKNIKEEEQDVINFENFTLSNKEMKSPSQEMTRESLKTPIQPRTISLENYEIEPDWFCNGCVGYKPSSCCIM</sequence>
<proteinExistence type="predicted"/>
<keyword evidence="3" id="KW-1185">Reference proteome</keyword>
<name>A0AAU9IUA6_9CILI</name>
<dbReference type="Pfam" id="PF00650">
    <property type="entry name" value="CRAL_TRIO"/>
    <property type="match status" value="1"/>
</dbReference>
<reference evidence="2" key="1">
    <citation type="submission" date="2021-09" db="EMBL/GenBank/DDBJ databases">
        <authorList>
            <consortium name="AG Swart"/>
            <person name="Singh M."/>
            <person name="Singh A."/>
            <person name="Seah K."/>
            <person name="Emmerich C."/>
        </authorList>
    </citation>
    <scope>NUCLEOTIDE SEQUENCE</scope>
    <source>
        <strain evidence="2">ATCC30299</strain>
    </source>
</reference>
<dbReference type="PANTHER" id="PTHR46818">
    <property type="entry name" value="DOMAIN-CONTAINING PROTEIN, PUTATIVE-RELATED"/>
    <property type="match status" value="1"/>
</dbReference>
<dbReference type="InterPro" id="IPR036273">
    <property type="entry name" value="CRAL/TRIO_N_dom_sf"/>
</dbReference>
<evidence type="ECO:0000313" key="3">
    <source>
        <dbReference type="Proteomes" id="UP001162131"/>
    </source>
</evidence>
<dbReference type="PROSITE" id="PS50191">
    <property type="entry name" value="CRAL_TRIO"/>
    <property type="match status" value="1"/>
</dbReference>